<evidence type="ECO:0000256" key="11">
    <source>
        <dbReference type="ARBA" id="ARBA00023232"/>
    </source>
</evidence>
<name>A0A286T7M0_9CUCU</name>
<evidence type="ECO:0000256" key="10">
    <source>
        <dbReference type="ARBA" id="ARBA00022898"/>
    </source>
</evidence>
<dbReference type="Pfam" id="PF00155">
    <property type="entry name" value="Aminotran_1_2"/>
    <property type="match status" value="1"/>
</dbReference>
<evidence type="ECO:0000256" key="5">
    <source>
        <dbReference type="ARBA" id="ARBA00012749"/>
    </source>
</evidence>
<comment type="catalytic activity">
    <reaction evidence="12 13">
        <text>L-tyrosine + 2-oxoglutarate = 3-(4-hydroxyphenyl)pyruvate + L-glutamate</text>
        <dbReference type="Rhea" id="RHEA:15093"/>
        <dbReference type="ChEBI" id="CHEBI:16810"/>
        <dbReference type="ChEBI" id="CHEBI:29985"/>
        <dbReference type="ChEBI" id="CHEBI:36242"/>
        <dbReference type="ChEBI" id="CHEBI:58315"/>
        <dbReference type="EC" id="2.6.1.5"/>
    </reaction>
</comment>
<dbReference type="SUPFAM" id="SSF53383">
    <property type="entry name" value="PLP-dependent transferases"/>
    <property type="match status" value="1"/>
</dbReference>
<protein>
    <recommendedName>
        <fullName evidence="6 13">Tyrosine aminotransferase</fullName>
        <shortName evidence="13">TAT</shortName>
        <ecNumber evidence="5 13">2.6.1.5</ecNumber>
    </recommendedName>
</protein>
<organism evidence="16">
    <name type="scientific">Pachyrhynchus infernalis</name>
    <dbReference type="NCBI Taxonomy" id="1932967"/>
    <lineage>
        <taxon>Eukaryota</taxon>
        <taxon>Metazoa</taxon>
        <taxon>Ecdysozoa</taxon>
        <taxon>Arthropoda</taxon>
        <taxon>Hexapoda</taxon>
        <taxon>Insecta</taxon>
        <taxon>Pterygota</taxon>
        <taxon>Neoptera</taxon>
        <taxon>Endopterygota</taxon>
        <taxon>Coleoptera</taxon>
        <taxon>Polyphaga</taxon>
        <taxon>Cucujiformia</taxon>
        <taxon>Curculionidae</taxon>
        <taxon>Entiminae</taxon>
        <taxon>Pachyrhynchini</taxon>
        <taxon>Pachyrhynchus</taxon>
    </lineage>
</organism>
<dbReference type="InterPro" id="IPR015421">
    <property type="entry name" value="PyrdxlP-dep_Trfase_major"/>
</dbReference>
<keyword evidence="9" id="KW-0828">Tyrosine catabolism</keyword>
<sequence>MLDKLIKTSDIDIFATAEIGIETAKREVWKVEPSSTAKNCRNFIREIVDTLDLQPNPEKPVIALSIGDPTVYGNLKPSPETVKAVIDIIEEGLCNGYAPSVGYESAREAVAEYLSYDGVNFRAQDIVLCSGCSSSLEICITALADGNEGHNILIPRPGFAIYRTLAESIGVQVKYYNLIPENNWEADLQHLEAQIDVKTTAIVLNNPSNPCGSNYSEEHLRNILDIAYRHRIPVIADEIYERLVFPGKKFISTSSLHSGVPILVCGGLAKRFLVPGWRLGWIAVHDEIGAFEHIRKSLVSLSQRTIGSNTLIQGAIASIIQNTPQSFHDELASTLALHAQIAFERLSNARGLTPFMPDSAMYMVYEINLRHFPQFENGLDMAKKMMEEESVFCLPGECFQIPGFMRIVLTVPQDLLEEACDRIVEFCNRHYIE</sequence>
<evidence type="ECO:0000256" key="13">
    <source>
        <dbReference type="PIRNR" id="PIRNR000517"/>
    </source>
</evidence>
<evidence type="ECO:0000256" key="2">
    <source>
        <dbReference type="ARBA" id="ARBA00005203"/>
    </source>
</evidence>
<feature type="domain" description="Aminotransferase class I/classII large" evidence="15">
    <location>
        <begin position="60"/>
        <end position="423"/>
    </location>
</feature>
<dbReference type="PROSITE" id="PS00105">
    <property type="entry name" value="AA_TRANSFER_CLASS_1"/>
    <property type="match status" value="1"/>
</dbReference>
<dbReference type="Gene3D" id="3.90.1150.10">
    <property type="entry name" value="Aspartate Aminotransferase, domain 1"/>
    <property type="match status" value="1"/>
</dbReference>
<dbReference type="PIRSF" id="PIRSF000517">
    <property type="entry name" value="Tyr_transaminase"/>
    <property type="match status" value="1"/>
</dbReference>
<dbReference type="AlphaFoldDB" id="A0A286T7M0"/>
<dbReference type="UniPathway" id="UPA00139">
    <property type="reaction ID" value="UER00338"/>
</dbReference>
<dbReference type="InterPro" id="IPR005958">
    <property type="entry name" value="TyrNic_aminoTrfase"/>
</dbReference>
<dbReference type="InterPro" id="IPR015422">
    <property type="entry name" value="PyrdxlP-dep_Trfase_small"/>
</dbReference>
<evidence type="ECO:0000256" key="3">
    <source>
        <dbReference type="ARBA" id="ARBA00007441"/>
    </source>
</evidence>
<dbReference type="CDD" id="cd00609">
    <property type="entry name" value="AAT_like"/>
    <property type="match status" value="1"/>
</dbReference>
<comment type="subunit">
    <text evidence="4 13">Homodimer.</text>
</comment>
<comment type="function">
    <text evidence="13">Transaminase involved in tyrosine breakdown. Converts tyrosine to p-hydroxyphenylpyruvate.</text>
</comment>
<reference evidence="16" key="1">
    <citation type="journal article" date="2017" name="Proc. Natl. Acad. Sci. U.S.A.">
        <title>A small genome symbiont underlies cuticle hardness in beetles.</title>
        <authorList>
            <person name="Anbutsu H."/>
            <person name="Moriyama M."/>
            <person name="Nikoh N."/>
            <person name="Hosokawa T."/>
            <person name="Futahashi R."/>
            <person name="Tanahashi M."/>
            <person name="Meng X.Y."/>
            <person name="Kuriwada T."/>
            <person name="Mori N."/>
            <person name="Oshima K."/>
            <person name="Hattori M."/>
            <person name="Fujie M."/>
            <person name="Satoh N."/>
            <person name="Maeda T."/>
            <person name="Shigenobu S."/>
            <person name="Koga R."/>
            <person name="Fukatsu T."/>
        </authorList>
    </citation>
    <scope>NUCLEOTIDE SEQUENCE</scope>
</reference>
<evidence type="ECO:0000256" key="14">
    <source>
        <dbReference type="PIRSR" id="PIRSR000517-1"/>
    </source>
</evidence>
<gene>
    <name evidence="16" type="primary">TAT</name>
</gene>
<evidence type="ECO:0000256" key="4">
    <source>
        <dbReference type="ARBA" id="ARBA00011738"/>
    </source>
</evidence>
<evidence type="ECO:0000313" key="16">
    <source>
        <dbReference type="EMBL" id="BBA45752.1"/>
    </source>
</evidence>
<comment type="cofactor">
    <cofactor evidence="1 13 14">
        <name>pyridoxal 5'-phosphate</name>
        <dbReference type="ChEBI" id="CHEBI:597326"/>
    </cofactor>
</comment>
<evidence type="ECO:0000256" key="7">
    <source>
        <dbReference type="ARBA" id="ARBA00022576"/>
    </source>
</evidence>
<dbReference type="PANTHER" id="PTHR45744:SF2">
    <property type="entry name" value="TYROSINE AMINOTRANSFERASE"/>
    <property type="match status" value="1"/>
</dbReference>
<dbReference type="GO" id="GO:0030170">
    <property type="term" value="F:pyridoxal phosphate binding"/>
    <property type="evidence" value="ECO:0007669"/>
    <property type="project" value="InterPro"/>
</dbReference>
<evidence type="ECO:0000259" key="15">
    <source>
        <dbReference type="Pfam" id="PF00155"/>
    </source>
</evidence>
<keyword evidence="11" id="KW-0585">Phenylalanine catabolism</keyword>
<accession>A0A286T7M0</accession>
<dbReference type="Gene3D" id="3.40.640.10">
    <property type="entry name" value="Type I PLP-dependent aspartate aminotransferase-like (Major domain)"/>
    <property type="match status" value="1"/>
</dbReference>
<proteinExistence type="evidence at transcript level"/>
<dbReference type="InterPro" id="IPR004838">
    <property type="entry name" value="NHTrfase_class1_PyrdxlP-BS"/>
</dbReference>
<keyword evidence="10 13" id="KW-0663">Pyridoxal phosphate</keyword>
<evidence type="ECO:0000256" key="12">
    <source>
        <dbReference type="ARBA" id="ARBA00047798"/>
    </source>
</evidence>
<evidence type="ECO:0000256" key="9">
    <source>
        <dbReference type="ARBA" id="ARBA00022878"/>
    </source>
</evidence>
<dbReference type="InterPro" id="IPR005957">
    <property type="entry name" value="Tyrosine_aminoTrfase"/>
</dbReference>
<dbReference type="InterPro" id="IPR015424">
    <property type="entry name" value="PyrdxlP-dep_Trfase"/>
</dbReference>
<dbReference type="GO" id="GO:0006572">
    <property type="term" value="P:L-tyrosine catabolic process"/>
    <property type="evidence" value="ECO:0007669"/>
    <property type="project" value="UniProtKB-KW"/>
</dbReference>
<comment type="similarity">
    <text evidence="3 13">Belongs to the class-I pyridoxal-phosphate-dependent aminotransferase family.</text>
</comment>
<feature type="modified residue" description="N6-(pyridoxal phosphate)lysine" evidence="14">
    <location>
        <position position="270"/>
    </location>
</feature>
<dbReference type="PANTHER" id="PTHR45744">
    <property type="entry name" value="TYROSINE AMINOTRANSFERASE"/>
    <property type="match status" value="1"/>
</dbReference>
<dbReference type="GO" id="GO:0006559">
    <property type="term" value="P:L-phenylalanine catabolic process"/>
    <property type="evidence" value="ECO:0007669"/>
    <property type="project" value="UniProtKB-UniRule"/>
</dbReference>
<keyword evidence="8 16" id="KW-0808">Transferase</keyword>
<comment type="pathway">
    <text evidence="2 13">Amino-acid degradation; L-phenylalanine degradation; acetoacetate and fumarate from L-phenylalanine: step 2/6.</text>
</comment>
<dbReference type="GO" id="GO:0004838">
    <property type="term" value="F:L-tyrosine-2-oxoglutarate transaminase activity"/>
    <property type="evidence" value="ECO:0007669"/>
    <property type="project" value="UniProtKB-UniRule"/>
</dbReference>
<dbReference type="NCBIfam" id="TIGR01264">
    <property type="entry name" value="tyr_amTase_E"/>
    <property type="match status" value="1"/>
</dbReference>
<evidence type="ECO:0000256" key="1">
    <source>
        <dbReference type="ARBA" id="ARBA00001933"/>
    </source>
</evidence>
<evidence type="ECO:0000256" key="6">
    <source>
        <dbReference type="ARBA" id="ARBA00015959"/>
    </source>
</evidence>
<dbReference type="NCBIfam" id="TIGR01265">
    <property type="entry name" value="tyr_nico_aTase"/>
    <property type="match status" value="1"/>
</dbReference>
<dbReference type="EC" id="2.6.1.5" evidence="5 13"/>
<keyword evidence="7 16" id="KW-0032">Aminotransferase</keyword>
<evidence type="ECO:0000256" key="8">
    <source>
        <dbReference type="ARBA" id="ARBA00022679"/>
    </source>
</evidence>
<dbReference type="PRINTS" id="PR00753">
    <property type="entry name" value="ACCSYNTHASE"/>
</dbReference>
<dbReference type="InterPro" id="IPR004839">
    <property type="entry name" value="Aminotransferase_I/II_large"/>
</dbReference>
<dbReference type="EMBL" id="LC260180">
    <property type="protein sequence ID" value="BBA45752.1"/>
    <property type="molecule type" value="mRNA"/>
</dbReference>